<feature type="compositionally biased region" description="Basic and acidic residues" evidence="1">
    <location>
        <begin position="309"/>
        <end position="319"/>
    </location>
</feature>
<evidence type="ECO:0000313" key="3">
    <source>
        <dbReference type="Proteomes" id="UP000247409"/>
    </source>
</evidence>
<comment type="caution">
    <text evidence="2">The sequence shown here is derived from an EMBL/GenBank/DDBJ whole genome shotgun (WGS) entry which is preliminary data.</text>
</comment>
<proteinExistence type="predicted"/>
<dbReference type="EMBL" id="NBIV01000143">
    <property type="protein sequence ID" value="PXF42968.1"/>
    <property type="molecule type" value="Genomic_DNA"/>
</dbReference>
<protein>
    <submittedName>
        <fullName evidence="2">Uncharacterized protein</fullName>
    </submittedName>
</protein>
<reference evidence="2 3" key="1">
    <citation type="journal article" date="2018" name="Mol. Biol. Evol.">
        <title>Analysis of the draft genome of the red seaweed Gracilariopsis chorda provides insights into genome size evolution in Rhodophyta.</title>
        <authorList>
            <person name="Lee J."/>
            <person name="Yang E.C."/>
            <person name="Graf L."/>
            <person name="Yang J.H."/>
            <person name="Qiu H."/>
            <person name="Zel Zion U."/>
            <person name="Chan C.X."/>
            <person name="Stephens T.G."/>
            <person name="Weber A.P.M."/>
            <person name="Boo G.H."/>
            <person name="Boo S.M."/>
            <person name="Kim K.M."/>
            <person name="Shin Y."/>
            <person name="Jung M."/>
            <person name="Lee S.J."/>
            <person name="Yim H.S."/>
            <person name="Lee J.H."/>
            <person name="Bhattacharya D."/>
            <person name="Yoon H.S."/>
        </authorList>
    </citation>
    <scope>NUCLEOTIDE SEQUENCE [LARGE SCALE GENOMIC DNA]</scope>
    <source>
        <strain evidence="2 3">SKKU-2015</strain>
        <tissue evidence="2">Whole body</tissue>
    </source>
</reference>
<evidence type="ECO:0000256" key="1">
    <source>
        <dbReference type="SAM" id="MobiDB-lite"/>
    </source>
</evidence>
<evidence type="ECO:0000313" key="2">
    <source>
        <dbReference type="EMBL" id="PXF42968.1"/>
    </source>
</evidence>
<organism evidence="2 3">
    <name type="scientific">Gracilariopsis chorda</name>
    <dbReference type="NCBI Taxonomy" id="448386"/>
    <lineage>
        <taxon>Eukaryota</taxon>
        <taxon>Rhodophyta</taxon>
        <taxon>Florideophyceae</taxon>
        <taxon>Rhodymeniophycidae</taxon>
        <taxon>Gracilariales</taxon>
        <taxon>Gracilariaceae</taxon>
        <taxon>Gracilariopsis</taxon>
    </lineage>
</organism>
<dbReference type="Proteomes" id="UP000247409">
    <property type="component" value="Unassembled WGS sequence"/>
</dbReference>
<accession>A0A2V3ILN6</accession>
<feature type="region of interest" description="Disordered" evidence="1">
    <location>
        <begin position="309"/>
        <end position="343"/>
    </location>
</feature>
<feature type="compositionally biased region" description="Polar residues" evidence="1">
    <location>
        <begin position="423"/>
        <end position="441"/>
    </location>
</feature>
<gene>
    <name evidence="2" type="ORF">BWQ96_07306</name>
</gene>
<keyword evidence="3" id="KW-1185">Reference proteome</keyword>
<sequence>MANYDLFTVMGPGRAPTPGFDMLLPPRLTTTTDKYKWRKQVSLWVTTFKRFAKGGDKKAKGILSALGLTLLNSLDTIFSSQVEQAITAGIINLDEEEDTNDEQPNKQVGIVNEIIDLVAKDSPTDGIRRLVQMMRNVFNCTRKNGESPAIFARRYQAAALDYLNHCDTGTIQQDSQNFAMILLENAKIPASVYSSVITRLVSTITSRSEATNKIFVISKDRLTEIRDKANALQSTDSSGDREATAKSIIDAVTATVDANELHVRQDRTVFRISLDDAVEVLKDLKVEDEDKPDGGYGQREKRIGSMLGKRDFNHGERHPNHQRYNQGRRQKSYIPSGQGPKAVSRCRNCKEFNHWYKDPECIYNVVKGLMEGKDIAPDVVQKLSPQVRNMLKDENGKFKSRVPVNQIIGVMGDSRSNGDNKDVNTPSGSGAQSNSYFRQRD</sequence>
<dbReference type="AlphaFoldDB" id="A0A2V3ILN6"/>
<feature type="region of interest" description="Disordered" evidence="1">
    <location>
        <begin position="410"/>
        <end position="441"/>
    </location>
</feature>
<name>A0A2V3ILN6_9FLOR</name>